<organism evidence="2">
    <name type="scientific">freshwater metagenome</name>
    <dbReference type="NCBI Taxonomy" id="449393"/>
    <lineage>
        <taxon>unclassified sequences</taxon>
        <taxon>metagenomes</taxon>
        <taxon>ecological metagenomes</taxon>
    </lineage>
</organism>
<dbReference type="EMBL" id="CAFAAB010000132">
    <property type="protein sequence ID" value="CAB4789815.1"/>
    <property type="molecule type" value="Genomic_DNA"/>
</dbReference>
<dbReference type="AlphaFoldDB" id="A0A6J6X1A7"/>
<reference evidence="2" key="1">
    <citation type="submission" date="2020-05" db="EMBL/GenBank/DDBJ databases">
        <authorList>
            <person name="Chiriac C."/>
            <person name="Salcher M."/>
            <person name="Ghai R."/>
            <person name="Kavagutti S V."/>
        </authorList>
    </citation>
    <scope>NUCLEOTIDE SEQUENCE</scope>
</reference>
<dbReference type="PANTHER" id="PTHR36933:SF1">
    <property type="entry name" value="SLL0788 PROTEIN"/>
    <property type="match status" value="1"/>
</dbReference>
<dbReference type="InterPro" id="IPR012347">
    <property type="entry name" value="Ferritin-like"/>
</dbReference>
<gene>
    <name evidence="2" type="ORF">UFOPK2958_01089</name>
</gene>
<protein>
    <submittedName>
        <fullName evidence="2">Unannotated protein</fullName>
    </submittedName>
</protein>
<dbReference type="Pfam" id="PF03713">
    <property type="entry name" value="DUF305"/>
    <property type="match status" value="1"/>
</dbReference>
<feature type="domain" description="DUF305" evidence="1">
    <location>
        <begin position="1"/>
        <end position="125"/>
    </location>
</feature>
<sequence>MADMALNPSRHASEELRNLASEMKAAQTMEVATLTQLLQQWGEPISMHHHEDMQDGMLSSDELSVLSKKQGSTFDQSWARAMIAHHRGALSMVRAFDTGASLEIQKLNRDIVTAQGQEITLLEQIANSR</sequence>
<proteinExistence type="predicted"/>
<dbReference type="Gene3D" id="1.20.1260.10">
    <property type="match status" value="1"/>
</dbReference>
<name>A0A6J6X1A7_9ZZZZ</name>
<dbReference type="PANTHER" id="PTHR36933">
    <property type="entry name" value="SLL0788 PROTEIN"/>
    <property type="match status" value="1"/>
</dbReference>
<evidence type="ECO:0000313" key="2">
    <source>
        <dbReference type="EMBL" id="CAB4789815.1"/>
    </source>
</evidence>
<dbReference type="InterPro" id="IPR005183">
    <property type="entry name" value="DUF305_CopM-like"/>
</dbReference>
<accession>A0A6J6X1A7</accession>
<evidence type="ECO:0000259" key="1">
    <source>
        <dbReference type="Pfam" id="PF03713"/>
    </source>
</evidence>